<evidence type="ECO:0008006" key="3">
    <source>
        <dbReference type="Google" id="ProtNLM"/>
    </source>
</evidence>
<dbReference type="GeneID" id="68613366"/>
<sequence>MQFSFQRANPSKGGGSTLLRFDDDRTACILVDSGNGVNLDTLLGANDYFDAIVLTHAHVALYLSLGDTLRDGVPIYASPATASTLESVLGDGQKNYRLGGIEDVFDAVTGIDNWVAVTSKIELPPISAGHVLGAAGFAIRFSDGDARSTPRRCDFPGRNRLLYRVRL</sequence>
<organism evidence="1 2">
    <name type="scientific">Haladaptatus pallidirubidus</name>
    <dbReference type="NCBI Taxonomy" id="1008152"/>
    <lineage>
        <taxon>Archaea</taxon>
        <taxon>Methanobacteriati</taxon>
        <taxon>Methanobacteriota</taxon>
        <taxon>Stenosarchaea group</taxon>
        <taxon>Halobacteria</taxon>
        <taxon>Halobacteriales</taxon>
        <taxon>Haladaptataceae</taxon>
        <taxon>Haladaptatus</taxon>
    </lineage>
</organism>
<accession>A0AAV3UK77</accession>
<evidence type="ECO:0000313" key="2">
    <source>
        <dbReference type="Proteomes" id="UP001501729"/>
    </source>
</evidence>
<dbReference type="EMBL" id="BAABKX010000014">
    <property type="protein sequence ID" value="GAA5054981.1"/>
    <property type="molecule type" value="Genomic_DNA"/>
</dbReference>
<dbReference type="SUPFAM" id="SSF56281">
    <property type="entry name" value="Metallo-hydrolase/oxidoreductase"/>
    <property type="match status" value="1"/>
</dbReference>
<dbReference type="Proteomes" id="UP001501729">
    <property type="component" value="Unassembled WGS sequence"/>
</dbReference>
<keyword evidence="2" id="KW-1185">Reference proteome</keyword>
<dbReference type="AlphaFoldDB" id="A0AAV3UK77"/>
<gene>
    <name evidence="1" type="ORF">GCM10025751_34200</name>
</gene>
<dbReference type="Gene3D" id="3.60.15.10">
    <property type="entry name" value="Ribonuclease Z/Hydroxyacylglutathione hydrolase-like"/>
    <property type="match status" value="1"/>
</dbReference>
<dbReference type="InterPro" id="IPR036866">
    <property type="entry name" value="RibonucZ/Hydroxyglut_hydro"/>
</dbReference>
<comment type="caution">
    <text evidence="1">The sequence shown here is derived from an EMBL/GenBank/DDBJ whole genome shotgun (WGS) entry which is preliminary data.</text>
</comment>
<dbReference type="RefSeq" id="WP_227773185.1">
    <property type="nucleotide sequence ID" value="NZ_BAABKX010000014.1"/>
</dbReference>
<protein>
    <recommendedName>
        <fullName evidence="3">Metallo-beta-lactamase domain-containing protein</fullName>
    </recommendedName>
</protein>
<reference evidence="1 2" key="1">
    <citation type="journal article" date="2019" name="Int. J. Syst. Evol. Microbiol.">
        <title>The Global Catalogue of Microorganisms (GCM) 10K type strain sequencing project: providing services to taxonomists for standard genome sequencing and annotation.</title>
        <authorList>
            <consortium name="The Broad Institute Genomics Platform"/>
            <consortium name="The Broad Institute Genome Sequencing Center for Infectious Disease"/>
            <person name="Wu L."/>
            <person name="Ma J."/>
        </authorList>
    </citation>
    <scope>NUCLEOTIDE SEQUENCE [LARGE SCALE GENOMIC DNA]</scope>
    <source>
        <strain evidence="1 2">JCM 17504</strain>
    </source>
</reference>
<proteinExistence type="predicted"/>
<name>A0AAV3UK77_9EURY</name>
<evidence type="ECO:0000313" key="1">
    <source>
        <dbReference type="EMBL" id="GAA5054981.1"/>
    </source>
</evidence>